<keyword evidence="1" id="KW-0732">Signal</keyword>
<dbReference type="AlphaFoldDB" id="A0A170ZW19"/>
<keyword evidence="3" id="KW-1185">Reference proteome</keyword>
<feature type="chain" id="PRO_5007905102" evidence="1">
    <location>
        <begin position="27"/>
        <end position="484"/>
    </location>
</feature>
<dbReference type="Pfam" id="PF12771">
    <property type="entry name" value="SusD-like_2"/>
    <property type="match status" value="1"/>
</dbReference>
<dbReference type="STRING" id="681398.PJIAN_3375"/>
<sequence length="484" mass="53709">MKTTKTILFGLLATITLLITSCGNFDTLNTDPTRLTSSNPGTFLNPVLYGMATYNWNRYDDYTFPLLQSEVSTSSTTGVGWYFISDAAGDGTWTNYYQWLNNIKSMQTVAETMHENNYIAVAMTLRSWIFQLLADSFGDVPMTEACRGDEQLFTPKFDTQKTIYQNVINDLDSANNLFNTASGLKYNTGGELLYSTDATLTGGASAGILKWKKFCNSLRMRVLLRVLNVDGLNAQAKLVEMVGNPTKYPVFSSNSDAALLSVSGVSPQLAPLTRSQDFTAYAYLSEFFINNLKNWNDPRLPIFATQATNSGVKSYIGYPSGYKVVPSFNASQPNVNLAIAPMKLTLMNYAEVELIKAELAQRGIIAEDAKTHYQNGVSAAITQWGGVVPANYFSNSAVAYDGTLERIMLQKFYALFFCDCQAWYEINRTGYPVLPRGDGVAVGNNLPHRYKYPAVLQRTNMKNYQAAKANMGGDDFSVKLIWQK</sequence>
<dbReference type="SUPFAM" id="SSF48452">
    <property type="entry name" value="TPR-like"/>
    <property type="match status" value="1"/>
</dbReference>
<gene>
    <name evidence="2" type="ORF">PJIAN_3375</name>
</gene>
<dbReference type="Proteomes" id="UP000076586">
    <property type="component" value="Unassembled WGS sequence"/>
</dbReference>
<proteinExistence type="predicted"/>
<dbReference type="OrthoDB" id="1109828at2"/>
<dbReference type="EMBL" id="BDCR01000003">
    <property type="protein sequence ID" value="GAT63063.1"/>
    <property type="molecule type" value="Genomic_DNA"/>
</dbReference>
<dbReference type="Gene3D" id="1.25.40.390">
    <property type="match status" value="1"/>
</dbReference>
<protein>
    <submittedName>
        <fullName evidence="2">Starch-binding associating with outer membrane</fullName>
    </submittedName>
</protein>
<dbReference type="InterPro" id="IPR011990">
    <property type="entry name" value="TPR-like_helical_dom_sf"/>
</dbReference>
<comment type="caution">
    <text evidence="2">The sequence shown here is derived from an EMBL/GenBank/DDBJ whole genome shotgun (WGS) entry which is preliminary data.</text>
</comment>
<feature type="signal peptide" evidence="1">
    <location>
        <begin position="1"/>
        <end position="26"/>
    </location>
</feature>
<evidence type="ECO:0000313" key="2">
    <source>
        <dbReference type="EMBL" id="GAT63063.1"/>
    </source>
</evidence>
<reference evidence="3" key="2">
    <citation type="journal article" date="2017" name="Genome Announc.">
        <title>Draft genome sequence of Paludibacter jiangxiensis NM7(T), a propionate-producing fermentative bacterium.</title>
        <authorList>
            <person name="Qiu Y.-L."/>
            <person name="Tourlousse D.M."/>
            <person name="Matsuura N."/>
            <person name="Ohashi A."/>
            <person name="Sekiguchi Y."/>
        </authorList>
    </citation>
    <scope>NUCLEOTIDE SEQUENCE [LARGE SCALE GENOMIC DNA]</scope>
    <source>
        <strain evidence="3">NM7</strain>
    </source>
</reference>
<name>A0A170ZW19_9BACT</name>
<dbReference type="RefSeq" id="WP_084252329.1">
    <property type="nucleotide sequence ID" value="NZ_BDCR01000003.1"/>
</dbReference>
<evidence type="ECO:0000256" key="1">
    <source>
        <dbReference type="SAM" id="SignalP"/>
    </source>
</evidence>
<dbReference type="InterPro" id="IPR041662">
    <property type="entry name" value="SusD-like_2"/>
</dbReference>
<accession>A0A170ZW19</accession>
<reference evidence="3" key="1">
    <citation type="submission" date="2016-04" db="EMBL/GenBank/DDBJ databases">
        <title>Draft genome sequence of Paludibacter jiangxiensis strain NM7.</title>
        <authorList>
            <person name="Qiu Y."/>
            <person name="Matsuura N."/>
            <person name="Ohashi A."/>
            <person name="Tourlousse M.D."/>
            <person name="Sekiguchi Y."/>
        </authorList>
    </citation>
    <scope>NUCLEOTIDE SEQUENCE [LARGE SCALE GENOMIC DNA]</scope>
    <source>
        <strain evidence="3">NM7</strain>
    </source>
</reference>
<organism evidence="2 3">
    <name type="scientific">Paludibacter jiangxiensis</name>
    <dbReference type="NCBI Taxonomy" id="681398"/>
    <lineage>
        <taxon>Bacteria</taxon>
        <taxon>Pseudomonadati</taxon>
        <taxon>Bacteroidota</taxon>
        <taxon>Bacteroidia</taxon>
        <taxon>Bacteroidales</taxon>
        <taxon>Paludibacteraceae</taxon>
        <taxon>Paludibacter</taxon>
    </lineage>
</organism>
<evidence type="ECO:0000313" key="3">
    <source>
        <dbReference type="Proteomes" id="UP000076586"/>
    </source>
</evidence>
<dbReference type="PROSITE" id="PS51257">
    <property type="entry name" value="PROKAR_LIPOPROTEIN"/>
    <property type="match status" value="1"/>
</dbReference>